<dbReference type="RefSeq" id="WP_091453810.1">
    <property type="nucleotide sequence ID" value="NZ_FMZZ01000011.1"/>
</dbReference>
<dbReference type="OrthoDB" id="4773470at2"/>
<name>A0A1G6URR5_9PSEU</name>
<feature type="transmembrane region" description="Helical" evidence="1">
    <location>
        <begin position="43"/>
        <end position="63"/>
    </location>
</feature>
<proteinExistence type="predicted"/>
<evidence type="ECO:0008006" key="4">
    <source>
        <dbReference type="Google" id="ProtNLM"/>
    </source>
</evidence>
<dbReference type="STRING" id="1271860.SAMN05216174_11133"/>
<protein>
    <recommendedName>
        <fullName evidence="4">DUF3093 domain-containing protein</fullName>
    </recommendedName>
</protein>
<keyword evidence="1" id="KW-0812">Transmembrane</keyword>
<organism evidence="2 3">
    <name type="scientific">Actinokineospora iranica</name>
    <dbReference type="NCBI Taxonomy" id="1271860"/>
    <lineage>
        <taxon>Bacteria</taxon>
        <taxon>Bacillati</taxon>
        <taxon>Actinomycetota</taxon>
        <taxon>Actinomycetes</taxon>
        <taxon>Pseudonocardiales</taxon>
        <taxon>Pseudonocardiaceae</taxon>
        <taxon>Actinokineospora</taxon>
    </lineage>
</organism>
<dbReference type="AlphaFoldDB" id="A0A1G6URR5"/>
<evidence type="ECO:0000313" key="3">
    <source>
        <dbReference type="Proteomes" id="UP000199501"/>
    </source>
</evidence>
<gene>
    <name evidence="2" type="ORF">SAMN05216174_11133</name>
</gene>
<dbReference type="EMBL" id="FMZZ01000011">
    <property type="protein sequence ID" value="SDD43255.1"/>
    <property type="molecule type" value="Genomic_DNA"/>
</dbReference>
<keyword evidence="3" id="KW-1185">Reference proteome</keyword>
<reference evidence="3" key="1">
    <citation type="submission" date="2016-10" db="EMBL/GenBank/DDBJ databases">
        <authorList>
            <person name="Varghese N."/>
            <person name="Submissions S."/>
        </authorList>
    </citation>
    <scope>NUCLEOTIDE SEQUENCE [LARGE SCALE GENOMIC DNA]</scope>
    <source>
        <strain evidence="3">IBRC-M 10403</strain>
    </source>
</reference>
<evidence type="ECO:0000313" key="2">
    <source>
        <dbReference type="EMBL" id="SDD43255.1"/>
    </source>
</evidence>
<evidence type="ECO:0000256" key="1">
    <source>
        <dbReference type="SAM" id="Phobius"/>
    </source>
</evidence>
<keyword evidence="1" id="KW-0472">Membrane</keyword>
<sequence>MSGQPEAPIHYLEPGSSWWPVLWGPLFSAVGAGLEATTGVVHGLTWVLVGALLTLMTAGWVNARRKVCAVTLTATSLRQGREVLPVGRIAKVTGVEAPAGAKPLGGGFTVPRKTTEVPVELDDGSVVLAWARYPEDLTEALKPLVERKS</sequence>
<accession>A0A1G6URR5</accession>
<dbReference type="Proteomes" id="UP000199501">
    <property type="component" value="Unassembled WGS sequence"/>
</dbReference>
<keyword evidence="1" id="KW-1133">Transmembrane helix</keyword>